<evidence type="ECO:0000313" key="8">
    <source>
        <dbReference type="EMBL" id="GAA4960556.1"/>
    </source>
</evidence>
<feature type="domain" description="Na+/H+ antiporter NhaC-like C-terminal" evidence="7">
    <location>
        <begin position="183"/>
        <end position="447"/>
    </location>
</feature>
<feature type="transmembrane region" description="Helical" evidence="6">
    <location>
        <begin position="65"/>
        <end position="89"/>
    </location>
</feature>
<comment type="subcellular location">
    <subcellularLocation>
        <location evidence="1">Cell membrane</location>
        <topology evidence="1">Multi-pass membrane protein</topology>
    </subcellularLocation>
</comment>
<keyword evidence="2" id="KW-1003">Cell membrane</keyword>
<keyword evidence="9" id="KW-1185">Reference proteome</keyword>
<organism evidence="8 9">
    <name type="scientific">Halioxenophilus aromaticivorans</name>
    <dbReference type="NCBI Taxonomy" id="1306992"/>
    <lineage>
        <taxon>Bacteria</taxon>
        <taxon>Pseudomonadati</taxon>
        <taxon>Pseudomonadota</taxon>
        <taxon>Gammaproteobacteria</taxon>
        <taxon>Alteromonadales</taxon>
        <taxon>Alteromonadaceae</taxon>
        <taxon>Halioxenophilus</taxon>
    </lineage>
</organism>
<evidence type="ECO:0000256" key="4">
    <source>
        <dbReference type="ARBA" id="ARBA00022989"/>
    </source>
</evidence>
<feature type="transmembrane region" description="Helical" evidence="6">
    <location>
        <begin position="192"/>
        <end position="214"/>
    </location>
</feature>
<dbReference type="PANTHER" id="PTHR43478:SF1">
    <property type="entry name" value="NA+_H+ ANTIPORTER NHAC-LIKE C-TERMINAL DOMAIN-CONTAINING PROTEIN"/>
    <property type="match status" value="1"/>
</dbReference>
<gene>
    <name evidence="8" type="ORF">GCM10025791_47370</name>
</gene>
<keyword evidence="4 6" id="KW-1133">Transmembrane helix</keyword>
<feature type="transmembrane region" description="Helical" evidence="6">
    <location>
        <begin position="109"/>
        <end position="134"/>
    </location>
</feature>
<evidence type="ECO:0000313" key="9">
    <source>
        <dbReference type="Proteomes" id="UP001409585"/>
    </source>
</evidence>
<proteinExistence type="predicted"/>
<accession>A0AAV3U9I1</accession>
<dbReference type="InterPro" id="IPR018461">
    <property type="entry name" value="Na/H_Antiport_NhaC-like_C"/>
</dbReference>
<comment type="caution">
    <text evidence="8">The sequence shown here is derived from an EMBL/GenBank/DDBJ whole genome shotgun (WGS) entry which is preliminary data.</text>
</comment>
<keyword evidence="5 6" id="KW-0472">Membrane</keyword>
<reference evidence="9" key="1">
    <citation type="journal article" date="2019" name="Int. J. Syst. Evol. Microbiol.">
        <title>The Global Catalogue of Microorganisms (GCM) 10K type strain sequencing project: providing services to taxonomists for standard genome sequencing and annotation.</title>
        <authorList>
            <consortium name="The Broad Institute Genomics Platform"/>
            <consortium name="The Broad Institute Genome Sequencing Center for Infectious Disease"/>
            <person name="Wu L."/>
            <person name="Ma J."/>
        </authorList>
    </citation>
    <scope>NUCLEOTIDE SEQUENCE [LARGE SCALE GENOMIC DNA]</scope>
    <source>
        <strain evidence="9">JCM 19134</strain>
    </source>
</reference>
<feature type="transmembrane region" description="Helical" evidence="6">
    <location>
        <begin position="22"/>
        <end position="44"/>
    </location>
</feature>
<feature type="transmembrane region" description="Helical" evidence="6">
    <location>
        <begin position="235"/>
        <end position="256"/>
    </location>
</feature>
<dbReference type="Proteomes" id="UP001409585">
    <property type="component" value="Unassembled WGS sequence"/>
</dbReference>
<feature type="transmembrane region" description="Helical" evidence="6">
    <location>
        <begin position="430"/>
        <end position="449"/>
    </location>
</feature>
<name>A0AAV3U9I1_9ALTE</name>
<evidence type="ECO:0000256" key="1">
    <source>
        <dbReference type="ARBA" id="ARBA00004651"/>
    </source>
</evidence>
<feature type="transmembrane region" description="Helical" evidence="6">
    <location>
        <begin position="299"/>
        <end position="319"/>
    </location>
</feature>
<evidence type="ECO:0000259" key="7">
    <source>
        <dbReference type="Pfam" id="PF03553"/>
    </source>
</evidence>
<feature type="transmembrane region" description="Helical" evidence="6">
    <location>
        <begin position="268"/>
        <end position="287"/>
    </location>
</feature>
<dbReference type="GO" id="GO:0005886">
    <property type="term" value="C:plasma membrane"/>
    <property type="evidence" value="ECO:0007669"/>
    <property type="project" value="UniProtKB-SubCell"/>
</dbReference>
<dbReference type="PANTHER" id="PTHR43478">
    <property type="entry name" value="NA+/H+ ANTIPORTER-RELATED"/>
    <property type="match status" value="1"/>
</dbReference>
<feature type="transmembrane region" description="Helical" evidence="6">
    <location>
        <begin position="365"/>
        <end position="383"/>
    </location>
</feature>
<evidence type="ECO:0000256" key="2">
    <source>
        <dbReference type="ARBA" id="ARBA00022475"/>
    </source>
</evidence>
<evidence type="ECO:0000256" key="6">
    <source>
        <dbReference type="SAM" id="Phobius"/>
    </source>
</evidence>
<feature type="transmembrane region" description="Helical" evidence="6">
    <location>
        <begin position="155"/>
        <end position="172"/>
    </location>
</feature>
<protein>
    <submittedName>
        <fullName evidence="8">Na+/H+ antiporter NhaC family protein</fullName>
    </submittedName>
</protein>
<dbReference type="EMBL" id="BAABLX010000079">
    <property type="protein sequence ID" value="GAA4960556.1"/>
    <property type="molecule type" value="Genomic_DNA"/>
</dbReference>
<dbReference type="AlphaFoldDB" id="A0AAV3U9I1"/>
<evidence type="ECO:0000256" key="3">
    <source>
        <dbReference type="ARBA" id="ARBA00022692"/>
    </source>
</evidence>
<dbReference type="RefSeq" id="WP_345427878.1">
    <property type="nucleotide sequence ID" value="NZ_AP031496.1"/>
</dbReference>
<evidence type="ECO:0000256" key="5">
    <source>
        <dbReference type="ARBA" id="ARBA00023136"/>
    </source>
</evidence>
<feature type="transmembrane region" description="Helical" evidence="6">
    <location>
        <begin position="339"/>
        <end position="358"/>
    </location>
</feature>
<dbReference type="Pfam" id="PF03553">
    <property type="entry name" value="Na_H_antiporter"/>
    <property type="match status" value="1"/>
</dbReference>
<sequence>MEWLVATPPVVAILVAVKTRNVYWALGLAILLSESIMVGFNPLLGGLEGINRAVAVFASPGNTRVLLFCLLIGAVIAYMRDSGGVTAMVERLKSTGFVRSQRRAAFVPALTGCAIFIETNVSLFTAGILGRPLYDSYKLSRERLAYIIDSTSSPVSVLVLLNGWGAYALGLLEPYGFESPVATLAGTIPWNLYAIFTLFGVFFTVATGKVIGPMRRADSRIEAPSESVAEATRSMYMWLPFSVMVVSGLGFMWWTGQGNIMSGSGSQSILWAICLALAVAYVLLLVTKRFTAAELQARGFAGIGEMVAPVTVLFLSIALGDSLRALGTGAYLASLTEALVMPALLPALIFIIAALTAFMSGTSWGTYGIIIPIAMPLALAVGIPPSLMLAAVLGGGVAGDHCSPISDTTIIASLAAGCDHVEHVKTQLPYALIAAGFTIVGYLAAGFWLV</sequence>
<keyword evidence="3 6" id="KW-0812">Transmembrane</keyword>